<sequence>MQQVDGEPAGERSQCVLTEPDWLAREHAHAERMRRWTVPHQQRRSRGEKHPVLDFLFTYYSHRPAHLERWHPGAGVILRGPAARRFLDRPGYRETGGGVVLDDAEFGDARIRTARFVLALLESTAARAPRLNCFGLHEWAMVYRQKAEKVRHSQLSLRLGESGTDAVVESLDIRCGHYDAFRFFTPPARPLNSLQPTREEQVDLEQPGCLHANMDLFKWAYKLSPFIPSELLGDCFALAVEIRELDMRASPYDLSGFGYTALPIETAHGRAEYARAQAEFARRAAPLRSRLIAHCHEILSGVRTFTDNSHN</sequence>
<gene>
    <name evidence="1" type="ORF">SAMN05216266_12152</name>
</gene>
<organism evidence="1 2">
    <name type="scientific">Amycolatopsis marina</name>
    <dbReference type="NCBI Taxonomy" id="490629"/>
    <lineage>
        <taxon>Bacteria</taxon>
        <taxon>Bacillati</taxon>
        <taxon>Actinomycetota</taxon>
        <taxon>Actinomycetes</taxon>
        <taxon>Pseudonocardiales</taxon>
        <taxon>Pseudonocardiaceae</taxon>
        <taxon>Amycolatopsis</taxon>
    </lineage>
</organism>
<dbReference type="AlphaFoldDB" id="A0A1I1C513"/>
<dbReference type="Proteomes" id="UP000243799">
    <property type="component" value="Unassembled WGS sequence"/>
</dbReference>
<name>A0A1I1C513_9PSEU</name>
<reference evidence="2" key="1">
    <citation type="submission" date="2016-10" db="EMBL/GenBank/DDBJ databases">
        <authorList>
            <person name="Varghese N."/>
            <person name="Submissions S."/>
        </authorList>
    </citation>
    <scope>NUCLEOTIDE SEQUENCE [LARGE SCALE GENOMIC DNA]</scope>
    <source>
        <strain evidence="2">CGMCC 4.3568</strain>
    </source>
</reference>
<dbReference type="STRING" id="490629.SAMN05216266_12152"/>
<dbReference type="OrthoDB" id="9790578at2"/>
<evidence type="ECO:0008006" key="3">
    <source>
        <dbReference type="Google" id="ProtNLM"/>
    </source>
</evidence>
<accession>A0A1I1C513</accession>
<proteinExistence type="predicted"/>
<evidence type="ECO:0000313" key="2">
    <source>
        <dbReference type="Proteomes" id="UP000243799"/>
    </source>
</evidence>
<protein>
    <recommendedName>
        <fullName evidence="3">3-methyladenine DNA glycosylase</fullName>
    </recommendedName>
</protein>
<evidence type="ECO:0000313" key="1">
    <source>
        <dbReference type="EMBL" id="SFB57759.1"/>
    </source>
</evidence>
<keyword evidence="2" id="KW-1185">Reference proteome</keyword>
<dbReference type="EMBL" id="FOKG01000021">
    <property type="protein sequence ID" value="SFB57759.1"/>
    <property type="molecule type" value="Genomic_DNA"/>
</dbReference>
<dbReference type="RefSeq" id="WP_091677240.1">
    <property type="nucleotide sequence ID" value="NZ_FOKG01000021.1"/>
</dbReference>